<dbReference type="AlphaFoldDB" id="A0A154LAY6"/>
<sequence length="361" mass="40037">MTASTKVNLRKTFFGEAEHVIASHGGMSASLFRYETGIEAIRLKNERGYLVILPFMGQMIWDAVFDGVDLTMENMFSMPRPANIIVETYGCFAFHSGLLTNGCPGPTDTHPLHGEMPCAEMDSAAIEFGHDDEGAFMAISGTREYVMGFGAHYIARPRVVLRPDATLFDIQMNVENLSGAAMDLMYMCHVNFAFHDSAQIIQPAGFTPTDTIVRTEVPAHVPRNPDYDAFLETLAQNPAAMETLDEPHRYDPEQVFYIRNAKTDAHGNTAYLMRRVEGDGFHIAYNTNDFPKTVRWILANQDQKVAAFALPSTCEPEGFNAETAKGNVISLPSGERRNFSVRLGYMTPAETDAAQQAIRSL</sequence>
<dbReference type="Pfam" id="PF14486">
    <property type="entry name" value="DUF4432"/>
    <property type="match status" value="1"/>
</dbReference>
<dbReference type="CDD" id="cd09269">
    <property type="entry name" value="deoxyribose_mutarotase"/>
    <property type="match status" value="1"/>
</dbReference>
<dbReference type="SUPFAM" id="SSF74650">
    <property type="entry name" value="Galactose mutarotase-like"/>
    <property type="match status" value="1"/>
</dbReference>
<name>A0A154LAY6_9PROT</name>
<dbReference type="EMBL" id="LPVY01000002">
    <property type="protein sequence ID" value="KZB69189.1"/>
    <property type="molecule type" value="Genomic_DNA"/>
</dbReference>
<gene>
    <name evidence="1" type="ORF">AUP42_09920</name>
</gene>
<evidence type="ECO:0000313" key="1">
    <source>
        <dbReference type="EMBL" id="KZB69189.1"/>
    </source>
</evidence>
<proteinExistence type="predicted"/>
<reference evidence="1 2" key="1">
    <citation type="submission" date="2015-12" db="EMBL/GenBank/DDBJ databases">
        <title>Genome sequence of Thalassospira lucentensis MCCC 1A02072.</title>
        <authorList>
            <person name="Lu L."/>
            <person name="Lai Q."/>
            <person name="Shao Z."/>
            <person name="Qian P."/>
        </authorList>
    </citation>
    <scope>NUCLEOTIDE SEQUENCE [LARGE SCALE GENOMIC DNA]</scope>
    <source>
        <strain evidence="1 2">MCCC 1A02072</strain>
    </source>
</reference>
<protein>
    <submittedName>
        <fullName evidence="1">DUF4432 domain-containing protein</fullName>
    </submittedName>
</protein>
<accession>A0A154LAY6</accession>
<comment type="caution">
    <text evidence="1">The sequence shown here is derived from an EMBL/GenBank/DDBJ whole genome shotgun (WGS) entry which is preliminary data.</text>
</comment>
<dbReference type="InterPro" id="IPR027839">
    <property type="entry name" value="DUF4432"/>
</dbReference>
<dbReference type="OrthoDB" id="146552at2"/>
<organism evidence="1 2">
    <name type="scientific">Thalassospira lucentensis</name>
    <dbReference type="NCBI Taxonomy" id="168935"/>
    <lineage>
        <taxon>Bacteria</taxon>
        <taxon>Pseudomonadati</taxon>
        <taxon>Pseudomonadota</taxon>
        <taxon>Alphaproteobacteria</taxon>
        <taxon>Rhodospirillales</taxon>
        <taxon>Thalassospiraceae</taxon>
        <taxon>Thalassospira</taxon>
    </lineage>
</organism>
<dbReference type="GO" id="GO:0003824">
    <property type="term" value="F:catalytic activity"/>
    <property type="evidence" value="ECO:0007669"/>
    <property type="project" value="InterPro"/>
</dbReference>
<dbReference type="GO" id="GO:0005975">
    <property type="term" value="P:carbohydrate metabolic process"/>
    <property type="evidence" value="ECO:0007669"/>
    <property type="project" value="InterPro"/>
</dbReference>
<dbReference type="RefSeq" id="WP_062948307.1">
    <property type="nucleotide sequence ID" value="NZ_LPVY01000002.1"/>
</dbReference>
<dbReference type="Gene3D" id="2.70.98.10">
    <property type="match status" value="1"/>
</dbReference>
<dbReference type="InterPro" id="IPR014718">
    <property type="entry name" value="GH-type_carb-bd"/>
</dbReference>
<dbReference type="InterPro" id="IPR011013">
    <property type="entry name" value="Gal_mutarotase_sf_dom"/>
</dbReference>
<dbReference type="Proteomes" id="UP000076335">
    <property type="component" value="Unassembled WGS sequence"/>
</dbReference>
<dbReference type="GO" id="GO:0030246">
    <property type="term" value="F:carbohydrate binding"/>
    <property type="evidence" value="ECO:0007669"/>
    <property type="project" value="InterPro"/>
</dbReference>
<evidence type="ECO:0000313" key="2">
    <source>
        <dbReference type="Proteomes" id="UP000076335"/>
    </source>
</evidence>